<dbReference type="InterPro" id="IPR052042">
    <property type="entry name" value="Tail_sheath_structural"/>
</dbReference>
<dbReference type="AlphaFoldDB" id="A0A1S1U7T6"/>
<reference evidence="3 4" key="1">
    <citation type="submission" date="2015-06" db="EMBL/GenBank/DDBJ databases">
        <title>Draft genome sequencing of a biphenyl-degrading bacterium, Janthinobacterium lividum MEG1.</title>
        <authorList>
            <person name="Shimodaira J."/>
            <person name="Hatta T."/>
        </authorList>
    </citation>
    <scope>NUCLEOTIDE SEQUENCE [LARGE SCALE GENOMIC DNA]</scope>
    <source>
        <strain evidence="3 4">MEG1</strain>
    </source>
</reference>
<dbReference type="RefSeq" id="WP_071077631.1">
    <property type="nucleotide sequence ID" value="NZ_LFKP01000008.1"/>
</dbReference>
<comment type="caution">
    <text evidence="3">The sequence shown here is derived from an EMBL/GenBank/DDBJ whole genome shotgun (WGS) entry which is preliminary data.</text>
</comment>
<evidence type="ECO:0000313" key="3">
    <source>
        <dbReference type="EMBL" id="OHV96149.1"/>
    </source>
</evidence>
<evidence type="ECO:0000259" key="2">
    <source>
        <dbReference type="Pfam" id="PF17482"/>
    </source>
</evidence>
<evidence type="ECO:0000313" key="4">
    <source>
        <dbReference type="Proteomes" id="UP000179840"/>
    </source>
</evidence>
<organism evidence="3 4">
    <name type="scientific">Janthinobacterium lividum</name>
    <dbReference type="NCBI Taxonomy" id="29581"/>
    <lineage>
        <taxon>Bacteria</taxon>
        <taxon>Pseudomonadati</taxon>
        <taxon>Pseudomonadota</taxon>
        <taxon>Betaproteobacteria</taxon>
        <taxon>Burkholderiales</taxon>
        <taxon>Oxalobacteraceae</taxon>
        <taxon>Janthinobacterium</taxon>
    </lineage>
</organism>
<dbReference type="Proteomes" id="UP000179840">
    <property type="component" value="Unassembled WGS sequence"/>
</dbReference>
<accession>A0A1S1U7T6</accession>
<dbReference type="InterPro" id="IPR020287">
    <property type="entry name" value="Tail_sheath_C"/>
</dbReference>
<dbReference type="PANTHER" id="PTHR35861">
    <property type="match status" value="1"/>
</dbReference>
<protein>
    <recommendedName>
        <fullName evidence="2">Tail sheath protein C-terminal domain-containing protein</fullName>
    </recommendedName>
</protein>
<sequence length="524" mass="56473">MMQLKTPGVYIVEQDAFPNTVIEVPTAIPVFLGYTEKAADGAVAKAGIPTRIGSLVEYVRIFGGPPVPSFSLTPGTDQKLLTAALAQQFFLYHGVKLYFLNGGGPAYVISVGTFASVQANGIQASDFMPEPDSAGVREAPFDVLKKVLDVTLIVAPDSVLLASADDCYQFWQAALQHCGSMQSRMALIDIHGGGTQRSYDPDGDVISGKMDGLREKIGSNFLNYGAAYYPWLNFDVVDEGSITYDSLQDPGLAVLADALKAELAAMKPQPSAQMQGNMNTLYAAIQHRLPADAVPLPAGTQSRTAVIARCHDQLRQVSPLYQRVVADMLALANQLPPACAMAGVYARTDESAGVWMAPANTSIMGALSPMVEISHDDQEDLNMPLDGRAVNAIRTLPTRGLVVWGARTLDGNSDDWRYINVRRTLIMLEQSIRNAMLAYVFAPNVATTWVAVQNMISNFLTSQWQSGALAGAKAQDAFSVQIGLGSSMSGDDILNGYMRVSIRVALLHPAEFIVLTFQQQQQVS</sequence>
<dbReference type="Pfam" id="PF17482">
    <property type="entry name" value="Phage_sheath_1C"/>
    <property type="match status" value="1"/>
</dbReference>
<feature type="domain" description="Tail sheath protein C-terminal" evidence="2">
    <location>
        <begin position="413"/>
        <end position="519"/>
    </location>
</feature>
<dbReference type="Gene3D" id="3.40.50.11780">
    <property type="match status" value="1"/>
</dbReference>
<proteinExistence type="inferred from homology"/>
<evidence type="ECO:0000256" key="1">
    <source>
        <dbReference type="ARBA" id="ARBA00008005"/>
    </source>
</evidence>
<dbReference type="PANTHER" id="PTHR35861:SF1">
    <property type="entry name" value="PHAGE TAIL SHEATH PROTEIN"/>
    <property type="match status" value="1"/>
</dbReference>
<dbReference type="EMBL" id="LFKP01000008">
    <property type="protein sequence ID" value="OHV96149.1"/>
    <property type="molecule type" value="Genomic_DNA"/>
</dbReference>
<gene>
    <name evidence="3" type="ORF">AKG95_15135</name>
</gene>
<comment type="similarity">
    <text evidence="1">Belongs to the myoviridae tail sheath protein family.</text>
</comment>
<name>A0A1S1U7T6_9BURK</name>